<name>A0A3L6L7E2_9TRYP</name>
<dbReference type="EMBL" id="QSBY01000005">
    <property type="protein sequence ID" value="RHW72604.1"/>
    <property type="molecule type" value="Genomic_DNA"/>
</dbReference>
<dbReference type="Proteomes" id="UP000266743">
    <property type="component" value="Chromosome 5"/>
</dbReference>
<protein>
    <recommendedName>
        <fullName evidence="2">Succinate dehydrogenase subunit</fullName>
    </recommendedName>
</protein>
<accession>A0A3L6L7E2</accession>
<evidence type="ECO:0000313" key="1">
    <source>
        <dbReference type="EMBL" id="RHW72604.1"/>
    </source>
</evidence>
<gene>
    <name evidence="1" type="ORF">DPX39_050010000</name>
</gene>
<proteinExistence type="predicted"/>
<reference evidence="1" key="1">
    <citation type="submission" date="2018-09" db="EMBL/GenBank/DDBJ databases">
        <title>whole genome sequence of T. equiperdum IVM-t1 strain.</title>
        <authorList>
            <person name="Suganuma K."/>
        </authorList>
    </citation>
    <scope>NUCLEOTIDE SEQUENCE [LARGE SCALE GENOMIC DNA]</scope>
    <source>
        <strain evidence="1">IVM-t1</strain>
    </source>
</reference>
<dbReference type="AlphaFoldDB" id="A0A3L6L7E2"/>
<comment type="caution">
    <text evidence="1">The sequence shown here is derived from an EMBL/GenBank/DDBJ whole genome shotgun (WGS) entry which is preliminary data.</text>
</comment>
<organism evidence="1">
    <name type="scientific">Trypanosoma brucei equiperdum</name>
    <dbReference type="NCBI Taxonomy" id="630700"/>
    <lineage>
        <taxon>Eukaryota</taxon>
        <taxon>Discoba</taxon>
        <taxon>Euglenozoa</taxon>
        <taxon>Kinetoplastea</taxon>
        <taxon>Metakinetoplastina</taxon>
        <taxon>Trypanosomatida</taxon>
        <taxon>Trypanosomatidae</taxon>
        <taxon>Trypanosoma</taxon>
    </lineage>
</organism>
<sequence length="127" mass="14126">MQRSIIRLATATAPSRVRLSSAAVTEPKTSMQPMHAHVRSSHAYEASAKGAEVGARNEAAFMNYELVRKLDLGGLFAIPHFVNLLTITPLYCAALAVGCWTWGLFYWDLYCRSHYETVLIARPEALK</sequence>
<evidence type="ECO:0008006" key="2">
    <source>
        <dbReference type="Google" id="ProtNLM"/>
    </source>
</evidence>